<dbReference type="AlphaFoldDB" id="G4U1L0"/>
<dbReference type="EMBL" id="CAFZ01001615">
    <property type="protein sequence ID" value="CCA77453.1"/>
    <property type="molecule type" value="Genomic_DNA"/>
</dbReference>
<gene>
    <name evidence="1" type="ORF">PIIN_11430</name>
</gene>
<dbReference type="HOGENOM" id="CLU_3260765_0_0_1"/>
<protein>
    <submittedName>
        <fullName evidence="1">Uncharacterized protein</fullName>
    </submittedName>
</protein>
<accession>G4U1L0</accession>
<reference evidence="1 2" key="1">
    <citation type="journal article" date="2011" name="PLoS Pathog.">
        <title>Endophytic Life Strategies Decoded by Genome and Transcriptome Analyses of the Mutualistic Root Symbiont Piriformospora indica.</title>
        <authorList>
            <person name="Zuccaro A."/>
            <person name="Lahrmann U."/>
            <person name="Guldener U."/>
            <person name="Langen G."/>
            <person name="Pfiffi S."/>
            <person name="Biedenkopf D."/>
            <person name="Wong P."/>
            <person name="Samans B."/>
            <person name="Grimm C."/>
            <person name="Basiewicz M."/>
            <person name="Murat C."/>
            <person name="Martin F."/>
            <person name="Kogel K.H."/>
        </authorList>
    </citation>
    <scope>NUCLEOTIDE SEQUENCE [LARGE SCALE GENOMIC DNA]</scope>
    <source>
        <strain evidence="1 2">DSM 11827</strain>
    </source>
</reference>
<dbReference type="Proteomes" id="UP000007148">
    <property type="component" value="Unassembled WGS sequence"/>
</dbReference>
<sequence length="42" mass="4688">MAPPHEFAGNGLNAFGSSHYLTIERDNNDGRTYCSVFPSWEV</sequence>
<keyword evidence="2" id="KW-1185">Reference proteome</keyword>
<organism evidence="1 2">
    <name type="scientific">Serendipita indica (strain DSM 11827)</name>
    <name type="common">Root endophyte fungus</name>
    <name type="synonym">Piriformospora indica</name>
    <dbReference type="NCBI Taxonomy" id="1109443"/>
    <lineage>
        <taxon>Eukaryota</taxon>
        <taxon>Fungi</taxon>
        <taxon>Dikarya</taxon>
        <taxon>Basidiomycota</taxon>
        <taxon>Agaricomycotina</taxon>
        <taxon>Agaricomycetes</taxon>
        <taxon>Sebacinales</taxon>
        <taxon>Serendipitaceae</taxon>
        <taxon>Serendipita</taxon>
    </lineage>
</organism>
<name>G4U1L0_SERID</name>
<dbReference type="InParanoid" id="G4U1L0"/>
<evidence type="ECO:0000313" key="2">
    <source>
        <dbReference type="Proteomes" id="UP000007148"/>
    </source>
</evidence>
<comment type="caution">
    <text evidence="1">The sequence shown here is derived from an EMBL/GenBank/DDBJ whole genome shotgun (WGS) entry which is preliminary data.</text>
</comment>
<evidence type="ECO:0000313" key="1">
    <source>
        <dbReference type="EMBL" id="CCA77453.1"/>
    </source>
</evidence>
<proteinExistence type="predicted"/>